<keyword evidence="6" id="KW-0479">Metal-binding</keyword>
<dbReference type="PANTHER" id="PTHR11409:SF43">
    <property type="entry name" value="ADENOSINE DEAMINASE"/>
    <property type="match status" value="1"/>
</dbReference>
<dbReference type="InterPro" id="IPR006650">
    <property type="entry name" value="A/AMP_deam_AS"/>
</dbReference>
<dbReference type="SUPFAM" id="SSF51556">
    <property type="entry name" value="Metallo-dependent hydrolases"/>
    <property type="match status" value="1"/>
</dbReference>
<dbReference type="Pfam" id="PF00962">
    <property type="entry name" value="A_deaminase"/>
    <property type="match status" value="1"/>
</dbReference>
<keyword evidence="7" id="KW-0378">Hydrolase</keyword>
<dbReference type="Proteomes" id="UP000694865">
    <property type="component" value="Unplaced"/>
</dbReference>
<evidence type="ECO:0000256" key="7">
    <source>
        <dbReference type="ARBA" id="ARBA00022801"/>
    </source>
</evidence>
<dbReference type="InterPro" id="IPR032466">
    <property type="entry name" value="Metal_Hydrolase"/>
</dbReference>
<dbReference type="NCBIfam" id="TIGR01430">
    <property type="entry name" value="aden_deam"/>
    <property type="match status" value="1"/>
</dbReference>
<name>A0ABM0GYQ8_SACKO</name>
<feature type="region of interest" description="Disordered" evidence="9">
    <location>
        <begin position="1"/>
        <end position="31"/>
    </location>
</feature>
<dbReference type="Gene3D" id="3.20.20.140">
    <property type="entry name" value="Metal-dependent hydrolases"/>
    <property type="match status" value="1"/>
</dbReference>
<evidence type="ECO:0000313" key="11">
    <source>
        <dbReference type="Proteomes" id="UP000694865"/>
    </source>
</evidence>
<keyword evidence="8" id="KW-0862">Zinc</keyword>
<evidence type="ECO:0000259" key="10">
    <source>
        <dbReference type="Pfam" id="PF00962"/>
    </source>
</evidence>
<comment type="cofactor">
    <cofactor evidence="1">
        <name>Zn(2+)</name>
        <dbReference type="ChEBI" id="CHEBI:29105"/>
    </cofactor>
</comment>
<evidence type="ECO:0000256" key="1">
    <source>
        <dbReference type="ARBA" id="ARBA00001947"/>
    </source>
</evidence>
<comment type="subcellular location">
    <subcellularLocation>
        <location evidence="2">Cell membrane</location>
        <topology evidence="2">Peripheral membrane protein</topology>
        <orientation evidence="2">Extracellular side</orientation>
    </subcellularLocation>
</comment>
<dbReference type="InterPro" id="IPR001365">
    <property type="entry name" value="A_deaminase_dom"/>
</dbReference>
<evidence type="ECO:0000256" key="2">
    <source>
        <dbReference type="ARBA" id="ARBA00004296"/>
    </source>
</evidence>
<accession>A0ABM0GYQ8</accession>
<keyword evidence="11" id="KW-1185">Reference proteome</keyword>
<gene>
    <name evidence="12" type="primary">LOC100377048</name>
</gene>
<dbReference type="RefSeq" id="XP_002740351.1">
    <property type="nucleotide sequence ID" value="XM_002740305.2"/>
</dbReference>
<dbReference type="PANTHER" id="PTHR11409">
    <property type="entry name" value="ADENOSINE DEAMINASE"/>
    <property type="match status" value="1"/>
</dbReference>
<organism evidence="11 12">
    <name type="scientific">Saccoglossus kowalevskii</name>
    <name type="common">Acorn worm</name>
    <dbReference type="NCBI Taxonomy" id="10224"/>
    <lineage>
        <taxon>Eukaryota</taxon>
        <taxon>Metazoa</taxon>
        <taxon>Hemichordata</taxon>
        <taxon>Enteropneusta</taxon>
        <taxon>Harrimaniidae</taxon>
        <taxon>Saccoglossus</taxon>
    </lineage>
</organism>
<reference evidence="12" key="1">
    <citation type="submission" date="2025-08" db="UniProtKB">
        <authorList>
            <consortium name="RefSeq"/>
        </authorList>
    </citation>
    <scope>IDENTIFICATION</scope>
    <source>
        <tissue evidence="12">Testes</tissue>
    </source>
</reference>
<evidence type="ECO:0000256" key="6">
    <source>
        <dbReference type="ARBA" id="ARBA00022723"/>
    </source>
</evidence>
<feature type="domain" description="Adenosine deaminase" evidence="10">
    <location>
        <begin position="38"/>
        <end position="370"/>
    </location>
</feature>
<dbReference type="GeneID" id="100377048"/>
<comment type="similarity">
    <text evidence="3">Belongs to the metallo-dependent hydrolases superfamily. Adenosine and AMP deaminases family.</text>
</comment>
<evidence type="ECO:0000256" key="9">
    <source>
        <dbReference type="SAM" id="MobiDB-lite"/>
    </source>
</evidence>
<sequence length="377" mass="42070">MGVRMKSNAPTGRRKLAKKEGDEGDGGGITSEENTMLVELHVHLDGSAKSSTVWDLGQKKGINLPGKNFEEFKDYVTSLEASNLPKILSTFGVFMPTLAGDGEAIKRIAYELCEYEAKQGVAYFEARYSPHLLANCDVSLEWGQKAGQLRPRDVVEYVNKGLQEGCRDFGIKGNTILCCIRHKPEWSAEVLTLCREFQDNPNVGIDIAAYECVPSDPLHIQIYQEAARCGVHRTAHAGESTSSESVLEAIDKMSVDRIGHGYKVLEDDQLYERVKSLNTHFEVSLTSSYYTGVCQDYVNHPVKRFAMDDVNFSLSTDDPGIFLNTLDDEFSIAYNKLGLNEMQMTKLTFNAAKSSFLPPGEKQDLLDNLRRVYKIPI</sequence>
<evidence type="ECO:0000313" key="12">
    <source>
        <dbReference type="RefSeq" id="XP_002740351.1"/>
    </source>
</evidence>
<dbReference type="EC" id="3.5.4.4" evidence="4"/>
<proteinExistence type="inferred from homology"/>
<evidence type="ECO:0000256" key="3">
    <source>
        <dbReference type="ARBA" id="ARBA00006676"/>
    </source>
</evidence>
<evidence type="ECO:0000256" key="4">
    <source>
        <dbReference type="ARBA" id="ARBA00012784"/>
    </source>
</evidence>
<protein>
    <recommendedName>
        <fullName evidence="5">Adenosine deaminase</fullName>
        <ecNumber evidence="4">3.5.4.4</ecNumber>
    </recommendedName>
</protein>
<dbReference type="PROSITE" id="PS00485">
    <property type="entry name" value="A_DEAMINASE"/>
    <property type="match status" value="1"/>
</dbReference>
<dbReference type="InterPro" id="IPR006330">
    <property type="entry name" value="Ado/ade_deaminase"/>
</dbReference>
<evidence type="ECO:0000256" key="8">
    <source>
        <dbReference type="ARBA" id="ARBA00022833"/>
    </source>
</evidence>
<evidence type="ECO:0000256" key="5">
    <source>
        <dbReference type="ARBA" id="ARBA00018099"/>
    </source>
</evidence>